<dbReference type="STRING" id="1215104.GCA_000730585_03305"/>
<gene>
    <name evidence="2" type="ORF">SAMN05444352_11412</name>
</gene>
<name>A0A239H023_9PSED</name>
<sequence>MSDVHDYIASLQFPDTAHRPFLQNPPPQSDNSTRRTDGAMVLGDSLVSFVSGLGQQAREDVLNSTLLMQLAASKRFDKAKQREKWFNFYTEGLGKLGWTLSHSEMQRYQPNRQAFTLDDVALDIIDSVVGGAEFAPLARRTFESLRKQPHALQLFLDNCNKGNVGTFQIMPCTQNAEGDVTMLMNCMQVIRNTSNTSILFVTFQSNEVQIFRAAQTSVLNTQTYSQVREAVITKLGDNANRFLAHLSL</sequence>
<evidence type="ECO:0000313" key="2">
    <source>
        <dbReference type="EMBL" id="SNS73634.1"/>
    </source>
</evidence>
<dbReference type="RefSeq" id="WP_052419417.1">
    <property type="nucleotide sequence ID" value="NZ_FZOL01000014.1"/>
</dbReference>
<dbReference type="EMBL" id="FZOL01000014">
    <property type="protein sequence ID" value="SNS73634.1"/>
    <property type="molecule type" value="Genomic_DNA"/>
</dbReference>
<protein>
    <submittedName>
        <fullName evidence="2">Uncharacterized protein</fullName>
    </submittedName>
</protein>
<dbReference type="Proteomes" id="UP000198407">
    <property type="component" value="Unassembled WGS sequence"/>
</dbReference>
<evidence type="ECO:0000256" key="1">
    <source>
        <dbReference type="SAM" id="MobiDB-lite"/>
    </source>
</evidence>
<feature type="region of interest" description="Disordered" evidence="1">
    <location>
        <begin position="17"/>
        <end position="36"/>
    </location>
</feature>
<dbReference type="AlphaFoldDB" id="A0A239H023"/>
<reference evidence="3" key="1">
    <citation type="submission" date="2017-06" db="EMBL/GenBank/DDBJ databases">
        <authorList>
            <person name="Varghese N."/>
            <person name="Submissions S."/>
        </authorList>
    </citation>
    <scope>NUCLEOTIDE SEQUENCE [LARGE SCALE GENOMIC DNA]</scope>
    <source>
        <strain evidence="3">DSM 22348</strain>
    </source>
</reference>
<proteinExistence type="predicted"/>
<organism evidence="2 3">
    <name type="scientific">Pseudomonas japonica</name>
    <dbReference type="NCBI Taxonomy" id="256466"/>
    <lineage>
        <taxon>Bacteria</taxon>
        <taxon>Pseudomonadati</taxon>
        <taxon>Pseudomonadota</taxon>
        <taxon>Gammaproteobacteria</taxon>
        <taxon>Pseudomonadales</taxon>
        <taxon>Pseudomonadaceae</taxon>
        <taxon>Pseudomonas</taxon>
    </lineage>
</organism>
<accession>A0A239H023</accession>
<evidence type="ECO:0000313" key="3">
    <source>
        <dbReference type="Proteomes" id="UP000198407"/>
    </source>
</evidence>
<dbReference type="OrthoDB" id="650920at2"/>
<keyword evidence="3" id="KW-1185">Reference proteome</keyword>